<name>A0A0L7QZJ9_9HYME</name>
<dbReference type="Gene3D" id="1.20.1250.20">
    <property type="entry name" value="MFS general substrate transporter like domains"/>
    <property type="match status" value="1"/>
</dbReference>
<accession>A0A0L7QZJ9</accession>
<dbReference type="Proteomes" id="UP000053825">
    <property type="component" value="Unassembled WGS sequence"/>
</dbReference>
<keyword evidence="2" id="KW-0813">Transport</keyword>
<keyword evidence="7 8" id="KW-0472">Membrane</keyword>
<reference evidence="10 11" key="1">
    <citation type="submission" date="2015-07" db="EMBL/GenBank/DDBJ databases">
        <title>The genome of Habropoda laboriosa.</title>
        <authorList>
            <person name="Pan H."/>
            <person name="Kapheim K."/>
        </authorList>
    </citation>
    <scope>NUCLEOTIDE SEQUENCE [LARGE SCALE GENOMIC DNA]</scope>
    <source>
        <strain evidence="10">0110345459</strain>
    </source>
</reference>
<keyword evidence="4" id="KW-0762">Sugar transport</keyword>
<evidence type="ECO:0000259" key="9">
    <source>
        <dbReference type="PROSITE" id="PS50850"/>
    </source>
</evidence>
<dbReference type="InterPro" id="IPR036259">
    <property type="entry name" value="MFS_trans_sf"/>
</dbReference>
<dbReference type="OrthoDB" id="6133115at2759"/>
<feature type="transmembrane region" description="Helical" evidence="8">
    <location>
        <begin position="142"/>
        <end position="159"/>
    </location>
</feature>
<feature type="domain" description="Major facilitator superfamily (MFS) profile" evidence="9">
    <location>
        <begin position="1"/>
        <end position="413"/>
    </location>
</feature>
<dbReference type="InterPro" id="IPR020846">
    <property type="entry name" value="MFS_dom"/>
</dbReference>
<gene>
    <name evidence="10" type="ORF">WH47_02043</name>
</gene>
<keyword evidence="6 8" id="KW-1133">Transmembrane helix</keyword>
<evidence type="ECO:0000256" key="3">
    <source>
        <dbReference type="ARBA" id="ARBA00022475"/>
    </source>
</evidence>
<comment type="subcellular location">
    <subcellularLocation>
        <location evidence="1">Cell membrane</location>
        <topology evidence="1">Multi-pass membrane protein</topology>
    </subcellularLocation>
</comment>
<feature type="transmembrane region" description="Helical" evidence="8">
    <location>
        <begin position="26"/>
        <end position="48"/>
    </location>
</feature>
<sequence length="431" mass="47477">MGAWSSPYVSQLTSPEFPFPVTMSQMSWVVSLLNLGRLFGAIGGASCINYLGSKTTILIASMPMALCWFFIIVANSVEWLYVARFCGGIGVGTAYSCFSFYLGEIAETSNRGALVALATSGVPIGNLVMSIMGAYLPMKTTAMISLALCVVLIVLFVYLPESPHHLIKKNLDEKAKSSIRWYHRDCDVELEFIALRKFIEDLGKQRLSNLLKDLRTVHFRKSMLIGIVLTTYNQLSGINHILFYMESILTSAKISVIEPAQVVIIVMAFGIVGSGVSMFLMDRCGRKMLMVLSCIGVTLSWCLLTIEFHLLSFGYDPKSVETVSIVAMCTFYTTVFIGILPVPLAMLSEIFAPHLKCVAACLTSILAGVVSFLTAFTYLPLLSALSERYLFLFYALLLATAIPFTIFCVPETKGLSLQEIQSKLVGKKFQE</sequence>
<evidence type="ECO:0000313" key="10">
    <source>
        <dbReference type="EMBL" id="KOC64045.1"/>
    </source>
</evidence>
<proteinExistence type="predicted"/>
<evidence type="ECO:0000256" key="6">
    <source>
        <dbReference type="ARBA" id="ARBA00022989"/>
    </source>
</evidence>
<evidence type="ECO:0000256" key="1">
    <source>
        <dbReference type="ARBA" id="ARBA00004651"/>
    </source>
</evidence>
<dbReference type="AlphaFoldDB" id="A0A0L7QZJ9"/>
<dbReference type="GO" id="GO:0022857">
    <property type="term" value="F:transmembrane transporter activity"/>
    <property type="evidence" value="ECO:0007669"/>
    <property type="project" value="InterPro"/>
</dbReference>
<dbReference type="PANTHER" id="PTHR48021">
    <property type="match status" value="1"/>
</dbReference>
<feature type="transmembrane region" description="Helical" evidence="8">
    <location>
        <begin position="391"/>
        <end position="409"/>
    </location>
</feature>
<evidence type="ECO:0000256" key="4">
    <source>
        <dbReference type="ARBA" id="ARBA00022597"/>
    </source>
</evidence>
<feature type="transmembrane region" description="Helical" evidence="8">
    <location>
        <begin position="55"/>
        <end position="73"/>
    </location>
</feature>
<evidence type="ECO:0000256" key="2">
    <source>
        <dbReference type="ARBA" id="ARBA00022448"/>
    </source>
</evidence>
<dbReference type="EMBL" id="KQ414679">
    <property type="protein sequence ID" value="KOC64045.1"/>
    <property type="molecule type" value="Genomic_DNA"/>
</dbReference>
<keyword evidence="3" id="KW-1003">Cell membrane</keyword>
<dbReference type="InterPro" id="IPR005828">
    <property type="entry name" value="MFS_sugar_transport-like"/>
</dbReference>
<keyword evidence="11" id="KW-1185">Reference proteome</keyword>
<feature type="transmembrane region" description="Helical" evidence="8">
    <location>
        <begin position="323"/>
        <end position="345"/>
    </location>
</feature>
<feature type="transmembrane region" description="Helical" evidence="8">
    <location>
        <begin position="288"/>
        <end position="311"/>
    </location>
</feature>
<feature type="transmembrane region" description="Helical" evidence="8">
    <location>
        <begin position="79"/>
        <end position="102"/>
    </location>
</feature>
<evidence type="ECO:0000313" key="11">
    <source>
        <dbReference type="Proteomes" id="UP000053825"/>
    </source>
</evidence>
<dbReference type="GO" id="GO:0005886">
    <property type="term" value="C:plasma membrane"/>
    <property type="evidence" value="ECO:0007669"/>
    <property type="project" value="UniProtKB-SubCell"/>
</dbReference>
<feature type="transmembrane region" description="Helical" evidence="8">
    <location>
        <begin position="262"/>
        <end position="281"/>
    </location>
</feature>
<feature type="transmembrane region" description="Helical" evidence="8">
    <location>
        <begin position="357"/>
        <end position="379"/>
    </location>
</feature>
<dbReference type="Pfam" id="PF00083">
    <property type="entry name" value="Sugar_tr"/>
    <property type="match status" value="1"/>
</dbReference>
<dbReference type="SUPFAM" id="SSF103473">
    <property type="entry name" value="MFS general substrate transporter"/>
    <property type="match status" value="1"/>
</dbReference>
<feature type="transmembrane region" description="Helical" evidence="8">
    <location>
        <begin position="114"/>
        <end position="136"/>
    </location>
</feature>
<dbReference type="FunFam" id="1.20.1250.20:FF:000218">
    <property type="entry name" value="facilitated trehalose transporter Tret1"/>
    <property type="match status" value="1"/>
</dbReference>
<protein>
    <submittedName>
        <fullName evidence="10">Facilitated trehalose transporter Tret1</fullName>
    </submittedName>
</protein>
<feature type="transmembrane region" description="Helical" evidence="8">
    <location>
        <begin position="222"/>
        <end position="242"/>
    </location>
</feature>
<organism evidence="10 11">
    <name type="scientific">Habropoda laboriosa</name>
    <dbReference type="NCBI Taxonomy" id="597456"/>
    <lineage>
        <taxon>Eukaryota</taxon>
        <taxon>Metazoa</taxon>
        <taxon>Ecdysozoa</taxon>
        <taxon>Arthropoda</taxon>
        <taxon>Hexapoda</taxon>
        <taxon>Insecta</taxon>
        <taxon>Pterygota</taxon>
        <taxon>Neoptera</taxon>
        <taxon>Endopterygota</taxon>
        <taxon>Hymenoptera</taxon>
        <taxon>Apocrita</taxon>
        <taxon>Aculeata</taxon>
        <taxon>Apoidea</taxon>
        <taxon>Anthophila</taxon>
        <taxon>Apidae</taxon>
        <taxon>Habropoda</taxon>
    </lineage>
</organism>
<evidence type="ECO:0000256" key="8">
    <source>
        <dbReference type="SAM" id="Phobius"/>
    </source>
</evidence>
<dbReference type="PANTHER" id="PTHR48021:SF1">
    <property type="entry name" value="GH07001P-RELATED"/>
    <property type="match status" value="1"/>
</dbReference>
<dbReference type="PROSITE" id="PS50850">
    <property type="entry name" value="MFS"/>
    <property type="match status" value="1"/>
</dbReference>
<dbReference type="STRING" id="597456.A0A0L7QZJ9"/>
<evidence type="ECO:0000256" key="7">
    <source>
        <dbReference type="ARBA" id="ARBA00023136"/>
    </source>
</evidence>
<evidence type="ECO:0000256" key="5">
    <source>
        <dbReference type="ARBA" id="ARBA00022692"/>
    </source>
</evidence>
<keyword evidence="5 8" id="KW-0812">Transmembrane</keyword>
<dbReference type="InterPro" id="IPR050549">
    <property type="entry name" value="MFS_Trehalose_Transporter"/>
</dbReference>